<feature type="domain" description="UDENN" evidence="3">
    <location>
        <begin position="89"/>
        <end position="587"/>
    </location>
</feature>
<accession>F4QAI4</accession>
<organism evidence="4 5">
    <name type="scientific">Cavenderia fasciculata</name>
    <name type="common">Slime mold</name>
    <name type="synonym">Dictyostelium fasciculatum</name>
    <dbReference type="NCBI Taxonomy" id="261658"/>
    <lineage>
        <taxon>Eukaryota</taxon>
        <taxon>Amoebozoa</taxon>
        <taxon>Evosea</taxon>
        <taxon>Eumycetozoa</taxon>
        <taxon>Dictyostelia</taxon>
        <taxon>Acytosteliales</taxon>
        <taxon>Cavenderiaceae</taxon>
        <taxon>Cavenderia</taxon>
    </lineage>
</organism>
<evidence type="ECO:0000313" key="5">
    <source>
        <dbReference type="Proteomes" id="UP000007797"/>
    </source>
</evidence>
<protein>
    <recommendedName>
        <fullName evidence="3">UDENN domain-containing protein</fullName>
    </recommendedName>
</protein>
<dbReference type="PANTHER" id="PTHR13677">
    <property type="entry name" value="LD41638P"/>
    <property type="match status" value="1"/>
</dbReference>
<sequence length="663" mass="75862">MMMMDPLSILAAEEEEKQNKILEKEKEVEEQKRSTQVNHAKIFAEEERKLESIATIHLHHPSIHVGMNDNIKTIEINDRSLITKKKWMNAFCIVNFDLEIGQTLDYSFPPKLNLKEEEIVNLCFLSFPDSNSHLQGDIIYCFKLKYWNQETRLYDYQYGYVFFRQEKNDRIERGYLQRSVVLLSDEPFVGLYKKVIEVVGPLYFQFGETLLEVAFQNMSNWPELKLGQSYELPILGSIFTFHVPYTIGAPHIIDPILKYSNNTNFQSSVMGSGGAGGGGNGNASTGLSPPLVSVSNLKSIDLYCCFKNLSTKLWMLWEMVLLNHPIIVMSPSPPISSDCVLALISLISPLNYTGDYRPYFTIHDPDFQKFTATNSTFHKHSSSNNNNNTTSSSSEEVDCAELHNNINGTPSTILGVTNPFFLKALGHWPTTVIIGPTQRFGKSVESSASSMKKTLSFSRDSDAKERVVSEYKPLTSPDKTILKKISSGDLENNNNNESLRKHFLQLTLNFLIPLERYFASLLPLAKTISVFQRPPRLKDFDQEEFLNKLEGDDETYVIDSKTKEIELYKKFLESSNFENWLENKRKEAIRHLNILYRKAILEADVQTLLKGKSPATALDLYKRIKDQLILEENLFNTSHEIKEKIKSHLELIVPYLPLTWQAN</sequence>
<dbReference type="OMA" id="EANLEHW"/>
<dbReference type="GO" id="GO:0055037">
    <property type="term" value="C:recycling endosome"/>
    <property type="evidence" value="ECO:0007669"/>
    <property type="project" value="TreeGrafter"/>
</dbReference>
<reference evidence="5" key="1">
    <citation type="journal article" date="2011" name="Genome Res.">
        <title>Phylogeny-wide analysis of social amoeba genomes highlights ancient origins for complex intercellular communication.</title>
        <authorList>
            <person name="Heidel A.J."/>
            <person name="Lawal H.M."/>
            <person name="Felder M."/>
            <person name="Schilde C."/>
            <person name="Helps N.R."/>
            <person name="Tunggal B."/>
            <person name="Rivero F."/>
            <person name="John U."/>
            <person name="Schleicher M."/>
            <person name="Eichinger L."/>
            <person name="Platzer M."/>
            <person name="Noegel A.A."/>
            <person name="Schaap P."/>
            <person name="Gloeckner G."/>
        </authorList>
    </citation>
    <scope>NUCLEOTIDE SEQUENCE [LARGE SCALE GENOMIC DNA]</scope>
    <source>
        <strain evidence="5">SH3</strain>
    </source>
</reference>
<keyword evidence="5" id="KW-1185">Reference proteome</keyword>
<evidence type="ECO:0000259" key="3">
    <source>
        <dbReference type="PROSITE" id="PS50211"/>
    </source>
</evidence>
<dbReference type="PROSITE" id="PS50211">
    <property type="entry name" value="DENN"/>
    <property type="match status" value="1"/>
</dbReference>
<evidence type="ECO:0000256" key="1">
    <source>
        <dbReference type="ARBA" id="ARBA00007159"/>
    </source>
</evidence>
<dbReference type="Gene3D" id="3.40.50.11500">
    <property type="match status" value="1"/>
</dbReference>
<dbReference type="RefSeq" id="XP_004354445.1">
    <property type="nucleotide sequence ID" value="XM_004354393.1"/>
</dbReference>
<dbReference type="PANTHER" id="PTHR13677:SF0">
    <property type="entry name" value="LD41638P"/>
    <property type="match status" value="1"/>
</dbReference>
<dbReference type="InterPro" id="IPR037516">
    <property type="entry name" value="Tripartite_DENN"/>
</dbReference>
<dbReference type="Pfam" id="PF09794">
    <property type="entry name" value="Avl9"/>
    <property type="match status" value="1"/>
</dbReference>
<name>F4QAI4_CACFS</name>
<dbReference type="EMBL" id="GL883026">
    <property type="protein sequence ID" value="EGG15703.1"/>
    <property type="molecule type" value="Genomic_DNA"/>
</dbReference>
<evidence type="ECO:0000313" key="4">
    <source>
        <dbReference type="EMBL" id="EGG15703.1"/>
    </source>
</evidence>
<dbReference type="InterPro" id="IPR024224">
    <property type="entry name" value="DENND6"/>
</dbReference>
<dbReference type="InterPro" id="IPR043153">
    <property type="entry name" value="DENN_C"/>
</dbReference>
<dbReference type="KEGG" id="dfa:DFA_10545"/>
<proteinExistence type="inferred from homology"/>
<keyword evidence="2" id="KW-0175">Coiled coil</keyword>
<comment type="similarity">
    <text evidence="1">Belongs to the DENND6 family.</text>
</comment>
<feature type="coiled-coil region" evidence="2">
    <location>
        <begin position="7"/>
        <end position="34"/>
    </location>
</feature>
<evidence type="ECO:0000256" key="2">
    <source>
        <dbReference type="SAM" id="Coils"/>
    </source>
</evidence>
<dbReference type="GeneID" id="14867007"/>
<dbReference type="AlphaFoldDB" id="F4QAI4"/>
<dbReference type="InterPro" id="IPR018307">
    <property type="entry name" value="ABL9/DENND6_dom"/>
</dbReference>
<dbReference type="OrthoDB" id="10265409at2759"/>
<gene>
    <name evidence="4" type="ORF">DFA_10545</name>
</gene>
<dbReference type="GO" id="GO:0005085">
    <property type="term" value="F:guanyl-nucleotide exchange factor activity"/>
    <property type="evidence" value="ECO:0007669"/>
    <property type="project" value="InterPro"/>
</dbReference>
<dbReference type="Proteomes" id="UP000007797">
    <property type="component" value="Unassembled WGS sequence"/>
</dbReference>